<dbReference type="SUPFAM" id="SSF90123">
    <property type="entry name" value="ABC transporter transmembrane region"/>
    <property type="match status" value="1"/>
</dbReference>
<dbReference type="RefSeq" id="WP_201686785.1">
    <property type="nucleotide sequence ID" value="NZ_JAEQND010000001.1"/>
</dbReference>
<dbReference type="Pfam" id="PF00005">
    <property type="entry name" value="ABC_tran"/>
    <property type="match status" value="1"/>
</dbReference>
<dbReference type="InterPro" id="IPR011527">
    <property type="entry name" value="ABC1_TM_dom"/>
</dbReference>
<keyword evidence="5 7" id="KW-1133">Transmembrane helix</keyword>
<accession>A0ABS1JH57</accession>
<keyword evidence="2 7" id="KW-0812">Transmembrane</keyword>
<dbReference type="PROSITE" id="PS50893">
    <property type="entry name" value="ABC_TRANSPORTER_2"/>
    <property type="match status" value="1"/>
</dbReference>
<evidence type="ECO:0000256" key="1">
    <source>
        <dbReference type="ARBA" id="ARBA00004651"/>
    </source>
</evidence>
<keyword evidence="11" id="KW-1185">Reference proteome</keyword>
<dbReference type="PANTHER" id="PTHR24221">
    <property type="entry name" value="ATP-BINDING CASSETTE SUB-FAMILY B"/>
    <property type="match status" value="1"/>
</dbReference>
<dbReference type="PROSITE" id="PS00211">
    <property type="entry name" value="ABC_TRANSPORTER_1"/>
    <property type="match status" value="1"/>
</dbReference>
<evidence type="ECO:0000256" key="5">
    <source>
        <dbReference type="ARBA" id="ARBA00022989"/>
    </source>
</evidence>
<keyword evidence="4 10" id="KW-0067">ATP-binding</keyword>
<dbReference type="InterPro" id="IPR027417">
    <property type="entry name" value="P-loop_NTPase"/>
</dbReference>
<evidence type="ECO:0000256" key="3">
    <source>
        <dbReference type="ARBA" id="ARBA00022741"/>
    </source>
</evidence>
<evidence type="ECO:0000313" key="10">
    <source>
        <dbReference type="EMBL" id="MBL0423532.1"/>
    </source>
</evidence>
<dbReference type="PROSITE" id="PS50929">
    <property type="entry name" value="ABC_TM1F"/>
    <property type="match status" value="1"/>
</dbReference>
<comment type="caution">
    <text evidence="10">The sequence shown here is derived from an EMBL/GenBank/DDBJ whole genome shotgun (WGS) entry which is preliminary data.</text>
</comment>
<feature type="transmembrane region" description="Helical" evidence="7">
    <location>
        <begin position="439"/>
        <end position="459"/>
    </location>
</feature>
<feature type="domain" description="ABC transmembrane type-1" evidence="9">
    <location>
        <begin position="238"/>
        <end position="380"/>
    </location>
</feature>
<feature type="transmembrane region" description="Helical" evidence="7">
    <location>
        <begin position="204"/>
        <end position="225"/>
    </location>
</feature>
<feature type="domain" description="ABC transporter" evidence="8">
    <location>
        <begin position="515"/>
        <end position="712"/>
    </location>
</feature>
<evidence type="ECO:0000256" key="6">
    <source>
        <dbReference type="ARBA" id="ARBA00023136"/>
    </source>
</evidence>
<evidence type="ECO:0000256" key="4">
    <source>
        <dbReference type="ARBA" id="ARBA00022840"/>
    </source>
</evidence>
<dbReference type="Gene3D" id="1.20.1560.10">
    <property type="entry name" value="ABC transporter type 1, transmembrane domain"/>
    <property type="match status" value="1"/>
</dbReference>
<keyword evidence="6 7" id="KW-0472">Membrane</keyword>
<dbReference type="Proteomes" id="UP000622707">
    <property type="component" value="Unassembled WGS sequence"/>
</dbReference>
<dbReference type="InterPro" id="IPR039421">
    <property type="entry name" value="Type_1_exporter"/>
</dbReference>
<gene>
    <name evidence="10" type="ORF">JI746_00295</name>
</gene>
<evidence type="ECO:0000256" key="7">
    <source>
        <dbReference type="SAM" id="Phobius"/>
    </source>
</evidence>
<proteinExistence type="predicted"/>
<organism evidence="10 11">
    <name type="scientific">Ramlibacter alkalitolerans</name>
    <dbReference type="NCBI Taxonomy" id="2039631"/>
    <lineage>
        <taxon>Bacteria</taxon>
        <taxon>Pseudomonadati</taxon>
        <taxon>Pseudomonadota</taxon>
        <taxon>Betaproteobacteria</taxon>
        <taxon>Burkholderiales</taxon>
        <taxon>Comamonadaceae</taxon>
        <taxon>Ramlibacter</taxon>
    </lineage>
</organism>
<protein>
    <submittedName>
        <fullName evidence="10">ABC transporter ATP-binding protein</fullName>
    </submittedName>
</protein>
<comment type="subcellular location">
    <subcellularLocation>
        <location evidence="1">Cell membrane</location>
        <topology evidence="1">Multi-pass membrane protein</topology>
    </subcellularLocation>
</comment>
<reference evidence="10 11" key="1">
    <citation type="journal article" date="2017" name="Int. J. Syst. Evol. Microbiol.">
        <title>Ramlibacter alkalitolerans sp. nov., alkali-tolerant bacterium isolated from soil of ginseng.</title>
        <authorList>
            <person name="Lee D.H."/>
            <person name="Cha C.J."/>
        </authorList>
    </citation>
    <scope>NUCLEOTIDE SEQUENCE [LARGE SCALE GENOMIC DNA]</scope>
    <source>
        <strain evidence="10 11">KACC 19305</strain>
    </source>
</reference>
<dbReference type="Gene3D" id="3.40.50.300">
    <property type="entry name" value="P-loop containing nucleotide triphosphate hydrolases"/>
    <property type="match status" value="1"/>
</dbReference>
<feature type="transmembrane region" description="Helical" evidence="7">
    <location>
        <begin position="308"/>
        <end position="331"/>
    </location>
</feature>
<sequence length="713" mass="76667">MSGSNDAADLRALLWPVPRLGEALEELARRARLRVAAAESPQVPATLAADGEQEQGRWLEWAAHRLGLEAEGLDAVAPEIEGVLAGAAPALVRVEDPAGDGYLLLLKSRGDTAHLLGPDLRVHRQSIAGLRRALCDRLEAPYAAEIDKLLAAAAVPPGRQASVRTAMLRDRLASRQVASCWMLRLSPARGFWDQLAQEGLRQRIVPIVAVFGILYGLEVLSWTLIGQGTLHGRVDGGWLAAWTLLVVSLVPLQWLGGWLDARFALDAGRIMKSRLLAGALRSDVETLRRQGAGELLGRVLESQALESLALNGGFGVLVALVELVFAATILAAGAGGWLHVALLLAWVAITLGLGWRYLVAMRAWTLERLRMTQALVERMVGHRTRLAQEQRARRDHEEDHELGNYVRSSQEMDRAVLPIVGVMPRGWILVALAGIAPAFVAGTASSVGIAVALGGMLLAGRALTGISAGVTALGRAAIAWKQVAGFFAAGDGAAREPFLPASVRTDEDGAPRCLVDARELSFQYQEAAKPVLRDIDLSIRHGERILLEGSSGGGKSTLAALLTGLRVPASGSLLLDGLDRQTLGRNWHRLAAEAPQFHENHILSGTVAFNLLMGRNWPASEEDLEEARALCEELGLGDLLERMPAGLAQTVGETGWQLSHGERSRIFLARALLQKAELTVLDESFAALDPETLARCLRCAFERAPTLMVIAHP</sequence>
<dbReference type="PANTHER" id="PTHR24221:SF654">
    <property type="entry name" value="ATP-BINDING CASSETTE SUB-FAMILY B MEMBER 6"/>
    <property type="match status" value="1"/>
</dbReference>
<feature type="transmembrane region" description="Helical" evidence="7">
    <location>
        <begin position="237"/>
        <end position="259"/>
    </location>
</feature>
<dbReference type="GO" id="GO:0005524">
    <property type="term" value="F:ATP binding"/>
    <property type="evidence" value="ECO:0007669"/>
    <property type="project" value="UniProtKB-KW"/>
</dbReference>
<keyword evidence="3" id="KW-0547">Nucleotide-binding</keyword>
<name>A0ABS1JH57_9BURK</name>
<evidence type="ECO:0000313" key="11">
    <source>
        <dbReference type="Proteomes" id="UP000622707"/>
    </source>
</evidence>
<dbReference type="InterPro" id="IPR017871">
    <property type="entry name" value="ABC_transporter-like_CS"/>
</dbReference>
<evidence type="ECO:0000259" key="9">
    <source>
        <dbReference type="PROSITE" id="PS50929"/>
    </source>
</evidence>
<evidence type="ECO:0000259" key="8">
    <source>
        <dbReference type="PROSITE" id="PS50893"/>
    </source>
</evidence>
<feature type="transmembrane region" description="Helical" evidence="7">
    <location>
        <begin position="337"/>
        <end position="359"/>
    </location>
</feature>
<evidence type="ECO:0000256" key="2">
    <source>
        <dbReference type="ARBA" id="ARBA00022692"/>
    </source>
</evidence>
<dbReference type="EMBL" id="JAEQND010000001">
    <property type="protein sequence ID" value="MBL0423532.1"/>
    <property type="molecule type" value="Genomic_DNA"/>
</dbReference>
<dbReference type="InterPro" id="IPR003439">
    <property type="entry name" value="ABC_transporter-like_ATP-bd"/>
</dbReference>
<dbReference type="SUPFAM" id="SSF52540">
    <property type="entry name" value="P-loop containing nucleoside triphosphate hydrolases"/>
    <property type="match status" value="1"/>
</dbReference>
<dbReference type="InterPro" id="IPR036640">
    <property type="entry name" value="ABC1_TM_sf"/>
</dbReference>